<evidence type="ECO:0000256" key="7">
    <source>
        <dbReference type="RuleBase" id="RU003812"/>
    </source>
</evidence>
<keyword evidence="3 6" id="KW-0547">Nucleotide-binding</keyword>
<reference evidence="10" key="1">
    <citation type="journal article" date="2016" name="Front. Microbiol.">
        <title>Complete Genome Sequence of Clostridium estertheticum DSM 8809, a Microbe Identified in Spoiled Vacuum Packed Beef.</title>
        <authorList>
            <person name="Yu Z."/>
            <person name="Gunn L."/>
            <person name="Brennan E."/>
            <person name="Reid R."/>
            <person name="Wall P.G."/>
            <person name="Gaora O.P."/>
            <person name="Hurley D."/>
            <person name="Bolton D."/>
            <person name="Fanning S."/>
        </authorList>
    </citation>
    <scope>NUCLEOTIDE SEQUENCE [LARGE SCALE GENOMIC DNA]</scope>
    <source>
        <strain evidence="10">DSM 8809</strain>
    </source>
</reference>
<dbReference type="KEGG" id="ceu:A7L45_06380"/>
<evidence type="ECO:0000256" key="2">
    <source>
        <dbReference type="ARBA" id="ARBA00022598"/>
    </source>
</evidence>
<dbReference type="UniPathway" id="UPA00253">
    <property type="reaction ID" value="UER00333"/>
</dbReference>
<comment type="catalytic activity">
    <reaction evidence="7">
        <text>deamido-NAD(+) + NH4(+) + ATP = AMP + diphosphate + NAD(+) + H(+)</text>
        <dbReference type="Rhea" id="RHEA:21188"/>
        <dbReference type="ChEBI" id="CHEBI:15378"/>
        <dbReference type="ChEBI" id="CHEBI:28938"/>
        <dbReference type="ChEBI" id="CHEBI:30616"/>
        <dbReference type="ChEBI" id="CHEBI:33019"/>
        <dbReference type="ChEBI" id="CHEBI:57540"/>
        <dbReference type="ChEBI" id="CHEBI:58437"/>
        <dbReference type="ChEBI" id="CHEBI:456215"/>
        <dbReference type="EC" id="6.3.1.5"/>
    </reaction>
</comment>
<dbReference type="Proteomes" id="UP000182569">
    <property type="component" value="Chromosome"/>
</dbReference>
<dbReference type="RefSeq" id="WP_071612014.1">
    <property type="nucleotide sequence ID" value="NZ_CP015756.1"/>
</dbReference>
<evidence type="ECO:0000313" key="10">
    <source>
        <dbReference type="Proteomes" id="UP000182569"/>
    </source>
</evidence>
<keyword evidence="4 6" id="KW-0067">ATP-binding</keyword>
<dbReference type="STRING" id="1552.A7L45_06380"/>
<evidence type="ECO:0000256" key="1">
    <source>
        <dbReference type="ARBA" id="ARBA00004790"/>
    </source>
</evidence>
<organism evidence="9 10">
    <name type="scientific">Clostridium estertheticum subsp. estertheticum</name>
    <dbReference type="NCBI Taxonomy" id="1552"/>
    <lineage>
        <taxon>Bacteria</taxon>
        <taxon>Bacillati</taxon>
        <taxon>Bacillota</taxon>
        <taxon>Clostridia</taxon>
        <taxon>Eubacteriales</taxon>
        <taxon>Clostridiaceae</taxon>
        <taxon>Clostridium</taxon>
    </lineage>
</organism>
<dbReference type="CDD" id="cd00553">
    <property type="entry name" value="NAD_synthase"/>
    <property type="match status" value="1"/>
</dbReference>
<dbReference type="Gene3D" id="3.40.50.620">
    <property type="entry name" value="HUPs"/>
    <property type="match status" value="1"/>
</dbReference>
<dbReference type="EMBL" id="CP015756">
    <property type="protein sequence ID" value="APC39720.1"/>
    <property type="molecule type" value="Genomic_DNA"/>
</dbReference>
<dbReference type="InterPro" id="IPR014729">
    <property type="entry name" value="Rossmann-like_a/b/a_fold"/>
</dbReference>
<dbReference type="OrthoDB" id="9803818at2"/>
<evidence type="ECO:0000256" key="3">
    <source>
        <dbReference type="ARBA" id="ARBA00022741"/>
    </source>
</evidence>
<evidence type="ECO:0000256" key="4">
    <source>
        <dbReference type="ARBA" id="ARBA00022840"/>
    </source>
</evidence>
<name>A0A1J0GFH0_9CLOT</name>
<dbReference type="GO" id="GO:0009435">
    <property type="term" value="P:NAD+ biosynthetic process"/>
    <property type="evidence" value="ECO:0007669"/>
    <property type="project" value="UniProtKB-UniPathway"/>
</dbReference>
<dbReference type="SUPFAM" id="SSF52402">
    <property type="entry name" value="Adenine nucleotide alpha hydrolases-like"/>
    <property type="match status" value="1"/>
</dbReference>
<gene>
    <name evidence="9" type="ORF">A7L45_06380</name>
</gene>
<proteinExistence type="inferred from homology"/>
<keyword evidence="10" id="KW-1185">Reference proteome</keyword>
<dbReference type="Pfam" id="PF02540">
    <property type="entry name" value="NAD_synthase"/>
    <property type="match status" value="1"/>
</dbReference>
<dbReference type="AlphaFoldDB" id="A0A1J0GFH0"/>
<dbReference type="GO" id="GO:0005737">
    <property type="term" value="C:cytoplasm"/>
    <property type="evidence" value="ECO:0007669"/>
    <property type="project" value="InterPro"/>
</dbReference>
<evidence type="ECO:0000256" key="6">
    <source>
        <dbReference type="RuleBase" id="RU003811"/>
    </source>
</evidence>
<dbReference type="PANTHER" id="PTHR23090">
    <property type="entry name" value="NH 3 /GLUTAMINE-DEPENDENT NAD + SYNTHETASE"/>
    <property type="match status" value="1"/>
</dbReference>
<dbReference type="GO" id="GO:0004359">
    <property type="term" value="F:glutaminase activity"/>
    <property type="evidence" value="ECO:0007669"/>
    <property type="project" value="InterPro"/>
</dbReference>
<dbReference type="GO" id="GO:0008795">
    <property type="term" value="F:NAD+ synthase activity"/>
    <property type="evidence" value="ECO:0007669"/>
    <property type="project" value="UniProtKB-EC"/>
</dbReference>
<dbReference type="GO" id="GO:0003952">
    <property type="term" value="F:NAD+ synthase (glutamine-hydrolyzing) activity"/>
    <property type="evidence" value="ECO:0007669"/>
    <property type="project" value="InterPro"/>
</dbReference>
<dbReference type="InterPro" id="IPR022310">
    <property type="entry name" value="NAD/GMP_synthase"/>
</dbReference>
<evidence type="ECO:0000256" key="5">
    <source>
        <dbReference type="ARBA" id="ARBA00023027"/>
    </source>
</evidence>
<dbReference type="NCBIfam" id="TIGR00552">
    <property type="entry name" value="nadE"/>
    <property type="match status" value="1"/>
</dbReference>
<dbReference type="PANTHER" id="PTHR23090:SF9">
    <property type="entry name" value="GLUTAMINE-DEPENDENT NAD(+) SYNTHETASE"/>
    <property type="match status" value="1"/>
</dbReference>
<dbReference type="InterPro" id="IPR003694">
    <property type="entry name" value="NAD_synthase"/>
</dbReference>
<comment type="pathway">
    <text evidence="1">Cofactor biosynthesis; NAD(+) biosynthesis.</text>
</comment>
<evidence type="ECO:0000259" key="8">
    <source>
        <dbReference type="Pfam" id="PF02540"/>
    </source>
</evidence>
<comment type="similarity">
    <text evidence="6">Belongs to the NAD synthetase family.</text>
</comment>
<accession>A0A1J0GFH0</accession>
<feature type="domain" description="NAD/GMP synthase" evidence="8">
    <location>
        <begin position="32"/>
        <end position="257"/>
    </location>
</feature>
<protein>
    <recommendedName>
        <fullName evidence="7">NH(3)-dependent NAD(+) synthetase</fullName>
        <ecNumber evidence="7">6.3.1.5</ecNumber>
    </recommendedName>
</protein>
<dbReference type="GO" id="GO:0005524">
    <property type="term" value="F:ATP binding"/>
    <property type="evidence" value="ECO:0007669"/>
    <property type="project" value="UniProtKB-KW"/>
</dbReference>
<keyword evidence="5 6" id="KW-0520">NAD</keyword>
<dbReference type="EC" id="6.3.1.5" evidence="7"/>
<evidence type="ECO:0000313" key="9">
    <source>
        <dbReference type="EMBL" id="APC39720.1"/>
    </source>
</evidence>
<sequence length="267" mass="30102">MDKTKQDEIMSEFGIPCPLQDESDEKYAHRMIEETCTFLKKYAQLAGKKGYVCNLTGGVDSFVTSMLIKKSGLELINLSLPFGINPDIEELEIEKHVIQPDVFRTYDITGPVNESLDLLHNLPSSKVDIGNTKSRIRMTVIYRIAEVYDVLVAGCTNVAELTLGMVTKFGDDAADVKPLAGITKGIIYEMAKIFNAPKSIIDKVSTSGMWDNKSNLEEVTELNHQVCMYLRGEEISNEYEAKILKLYNVSKHKRHLPVSTKDTWWVE</sequence>
<keyword evidence="2 6" id="KW-0436">Ligase</keyword>